<keyword evidence="2 5" id="KW-0812">Transmembrane</keyword>
<keyword evidence="3 5" id="KW-1133">Transmembrane helix</keyword>
<dbReference type="GO" id="GO:0016020">
    <property type="term" value="C:membrane"/>
    <property type="evidence" value="ECO:0007669"/>
    <property type="project" value="UniProtKB-SubCell"/>
</dbReference>
<feature type="transmembrane region" description="Helical" evidence="5">
    <location>
        <begin position="92"/>
        <end position="113"/>
    </location>
</feature>
<feature type="transmembrane region" description="Helical" evidence="5">
    <location>
        <begin position="119"/>
        <end position="143"/>
    </location>
</feature>
<evidence type="ECO:0000313" key="7">
    <source>
        <dbReference type="EMBL" id="MXO82458.1"/>
    </source>
</evidence>
<dbReference type="Proteomes" id="UP000460290">
    <property type="component" value="Unassembled WGS sequence"/>
</dbReference>
<evidence type="ECO:0000256" key="5">
    <source>
        <dbReference type="SAM" id="Phobius"/>
    </source>
</evidence>
<reference evidence="7 8" key="1">
    <citation type="submission" date="2019-12" db="EMBL/GenBank/DDBJ databases">
        <title>Genomic-based taxomic classification of the family Erythrobacteraceae.</title>
        <authorList>
            <person name="Xu L."/>
        </authorList>
    </citation>
    <scope>NUCLEOTIDE SEQUENCE [LARGE SCALE GENOMIC DNA]</scope>
    <source>
        <strain evidence="7 8">KCTC 42006</strain>
    </source>
</reference>
<dbReference type="Pfam" id="PF04138">
    <property type="entry name" value="GtrA_DPMS_TM"/>
    <property type="match status" value="1"/>
</dbReference>
<gene>
    <name evidence="7" type="ORF">GRI35_03580</name>
</gene>
<dbReference type="EMBL" id="WTYZ01000001">
    <property type="protein sequence ID" value="MXO82458.1"/>
    <property type="molecule type" value="Genomic_DNA"/>
</dbReference>
<comment type="subcellular location">
    <subcellularLocation>
        <location evidence="1">Membrane</location>
        <topology evidence="1">Multi-pass membrane protein</topology>
    </subcellularLocation>
</comment>
<feature type="domain" description="GtrA/DPMS transmembrane" evidence="6">
    <location>
        <begin position="33"/>
        <end position="145"/>
    </location>
</feature>
<evidence type="ECO:0000256" key="4">
    <source>
        <dbReference type="ARBA" id="ARBA00023136"/>
    </source>
</evidence>
<evidence type="ECO:0000313" key="8">
    <source>
        <dbReference type="Proteomes" id="UP000460290"/>
    </source>
</evidence>
<keyword evidence="4 5" id="KW-0472">Membrane</keyword>
<evidence type="ECO:0000259" key="6">
    <source>
        <dbReference type="Pfam" id="PF04138"/>
    </source>
</evidence>
<organism evidence="7 8">
    <name type="scientific">Pontixanthobacter aestiaquae</name>
    <dbReference type="NCBI Taxonomy" id="1509367"/>
    <lineage>
        <taxon>Bacteria</taxon>
        <taxon>Pseudomonadati</taxon>
        <taxon>Pseudomonadota</taxon>
        <taxon>Alphaproteobacteria</taxon>
        <taxon>Sphingomonadales</taxon>
        <taxon>Erythrobacteraceae</taxon>
        <taxon>Pontixanthobacter</taxon>
    </lineage>
</organism>
<keyword evidence="8" id="KW-1185">Reference proteome</keyword>
<evidence type="ECO:0000256" key="2">
    <source>
        <dbReference type="ARBA" id="ARBA00022692"/>
    </source>
</evidence>
<proteinExistence type="predicted"/>
<name>A0A844Z408_9SPHN</name>
<protein>
    <recommendedName>
        <fullName evidence="6">GtrA/DPMS transmembrane domain-containing protein</fullName>
    </recommendedName>
</protein>
<accession>A0A844Z408</accession>
<dbReference type="GO" id="GO:0000271">
    <property type="term" value="P:polysaccharide biosynthetic process"/>
    <property type="evidence" value="ECO:0007669"/>
    <property type="project" value="InterPro"/>
</dbReference>
<dbReference type="InterPro" id="IPR007267">
    <property type="entry name" value="GtrA_DPMS_TM"/>
</dbReference>
<evidence type="ECO:0000256" key="1">
    <source>
        <dbReference type="ARBA" id="ARBA00004141"/>
    </source>
</evidence>
<comment type="caution">
    <text evidence="7">The sequence shown here is derived from an EMBL/GenBank/DDBJ whole genome shotgun (WGS) entry which is preliminary data.</text>
</comment>
<sequence>MEPPFLAGHTRKPPLLYRLFKPRVGWMLARNTVVSTGAFLVGLTVLWLLVEQFAMNEIVATGISFVIPNTLHYILGRTWIFKGTDRAVTTGWLLFLINGIIGLLITMGAMALLREYTPINLYVARILVSVIAGLTMFVLNAVWNFRRV</sequence>
<feature type="transmembrane region" description="Helical" evidence="5">
    <location>
        <begin position="28"/>
        <end position="50"/>
    </location>
</feature>
<evidence type="ECO:0000256" key="3">
    <source>
        <dbReference type="ARBA" id="ARBA00022989"/>
    </source>
</evidence>
<feature type="transmembrane region" description="Helical" evidence="5">
    <location>
        <begin position="62"/>
        <end position="80"/>
    </location>
</feature>
<dbReference type="OrthoDB" id="7427070at2"/>
<dbReference type="AlphaFoldDB" id="A0A844Z408"/>
<dbReference type="RefSeq" id="WP_160612906.1">
    <property type="nucleotide sequence ID" value="NZ_JAUFQM010000001.1"/>
</dbReference>